<name>A0A9N9PBJ8_9GLOM</name>
<sequence length="51" mass="5697">CEPDSWGYHSDDGDFFNCAIINHPYGPTFTTGDTIGCCLNFINKTAFFTKN</sequence>
<dbReference type="Pfam" id="PF00622">
    <property type="entry name" value="SPRY"/>
    <property type="match status" value="1"/>
</dbReference>
<dbReference type="SUPFAM" id="SSF49899">
    <property type="entry name" value="Concanavalin A-like lectins/glucanases"/>
    <property type="match status" value="1"/>
</dbReference>
<dbReference type="Gene3D" id="2.60.120.920">
    <property type="match status" value="1"/>
</dbReference>
<dbReference type="InterPro" id="IPR043136">
    <property type="entry name" value="B30.2/SPRY_sf"/>
</dbReference>
<dbReference type="PROSITE" id="PS50188">
    <property type="entry name" value="B302_SPRY"/>
    <property type="match status" value="1"/>
</dbReference>
<feature type="non-terminal residue" evidence="2">
    <location>
        <position position="51"/>
    </location>
</feature>
<protein>
    <submittedName>
        <fullName evidence="2">2105_t:CDS:1</fullName>
    </submittedName>
</protein>
<dbReference type="InterPro" id="IPR050618">
    <property type="entry name" value="Ubq-SigPath_Reg"/>
</dbReference>
<dbReference type="InterPro" id="IPR003877">
    <property type="entry name" value="SPRY_dom"/>
</dbReference>
<accession>A0A9N9PBJ8</accession>
<feature type="domain" description="B30.2/SPRY" evidence="1">
    <location>
        <begin position="1"/>
        <end position="51"/>
    </location>
</feature>
<reference evidence="2" key="1">
    <citation type="submission" date="2021-06" db="EMBL/GenBank/DDBJ databases">
        <authorList>
            <person name="Kallberg Y."/>
            <person name="Tangrot J."/>
            <person name="Rosling A."/>
        </authorList>
    </citation>
    <scope>NUCLEOTIDE SEQUENCE</scope>
    <source>
        <strain evidence="2">MA453B</strain>
    </source>
</reference>
<dbReference type="OrthoDB" id="25503at2759"/>
<evidence type="ECO:0000313" key="3">
    <source>
        <dbReference type="Proteomes" id="UP000789405"/>
    </source>
</evidence>
<dbReference type="InterPro" id="IPR013320">
    <property type="entry name" value="ConA-like_dom_sf"/>
</dbReference>
<keyword evidence="3" id="KW-1185">Reference proteome</keyword>
<dbReference type="InterPro" id="IPR001870">
    <property type="entry name" value="B30.2/SPRY"/>
</dbReference>
<gene>
    <name evidence="2" type="ORF">DERYTH_LOCUS27870</name>
</gene>
<feature type="non-terminal residue" evidence="2">
    <location>
        <position position="1"/>
    </location>
</feature>
<comment type="caution">
    <text evidence="2">The sequence shown here is derived from an EMBL/GenBank/DDBJ whole genome shotgun (WGS) entry which is preliminary data.</text>
</comment>
<evidence type="ECO:0000313" key="2">
    <source>
        <dbReference type="EMBL" id="CAG8825273.1"/>
    </source>
</evidence>
<dbReference type="Proteomes" id="UP000789405">
    <property type="component" value="Unassembled WGS sequence"/>
</dbReference>
<dbReference type="PANTHER" id="PTHR12864">
    <property type="entry name" value="RAN BINDING PROTEIN 9-RELATED"/>
    <property type="match status" value="1"/>
</dbReference>
<evidence type="ECO:0000259" key="1">
    <source>
        <dbReference type="PROSITE" id="PS50188"/>
    </source>
</evidence>
<organism evidence="2 3">
    <name type="scientific">Dentiscutata erythropus</name>
    <dbReference type="NCBI Taxonomy" id="1348616"/>
    <lineage>
        <taxon>Eukaryota</taxon>
        <taxon>Fungi</taxon>
        <taxon>Fungi incertae sedis</taxon>
        <taxon>Mucoromycota</taxon>
        <taxon>Glomeromycotina</taxon>
        <taxon>Glomeromycetes</taxon>
        <taxon>Diversisporales</taxon>
        <taxon>Gigasporaceae</taxon>
        <taxon>Dentiscutata</taxon>
    </lineage>
</organism>
<dbReference type="EMBL" id="CAJVPY010066228">
    <property type="protein sequence ID" value="CAG8825273.1"/>
    <property type="molecule type" value="Genomic_DNA"/>
</dbReference>
<proteinExistence type="predicted"/>
<dbReference type="AlphaFoldDB" id="A0A9N9PBJ8"/>